<evidence type="ECO:0000256" key="1">
    <source>
        <dbReference type="ARBA" id="ARBA00004141"/>
    </source>
</evidence>
<feature type="transmembrane region" description="Helical" evidence="7">
    <location>
        <begin position="62"/>
        <end position="86"/>
    </location>
</feature>
<proteinExistence type="inferred from homology"/>
<reference evidence="9 10" key="1">
    <citation type="submission" date="2024-09" db="EMBL/GenBank/DDBJ databases">
        <authorList>
            <person name="Sun Q."/>
            <person name="Mori K."/>
        </authorList>
    </citation>
    <scope>NUCLEOTIDE SEQUENCE [LARGE SCALE GENOMIC DNA]</scope>
    <source>
        <strain evidence="9 10">TBRC 2205</strain>
    </source>
</reference>
<evidence type="ECO:0000313" key="10">
    <source>
        <dbReference type="Proteomes" id="UP001589894"/>
    </source>
</evidence>
<dbReference type="InterPro" id="IPR050638">
    <property type="entry name" value="AA-Vitamin_Transporters"/>
</dbReference>
<dbReference type="PANTHER" id="PTHR32322">
    <property type="entry name" value="INNER MEMBRANE TRANSPORTER"/>
    <property type="match status" value="1"/>
</dbReference>
<name>A0ABV6P3B8_9ACTN</name>
<evidence type="ECO:0000313" key="9">
    <source>
        <dbReference type="EMBL" id="MFC0567520.1"/>
    </source>
</evidence>
<comment type="caution">
    <text evidence="9">The sequence shown here is derived from an EMBL/GenBank/DDBJ whole genome shotgun (WGS) entry which is preliminary data.</text>
</comment>
<feature type="transmembrane region" description="Helical" evidence="7">
    <location>
        <begin position="92"/>
        <end position="113"/>
    </location>
</feature>
<feature type="transmembrane region" description="Helical" evidence="7">
    <location>
        <begin position="144"/>
        <end position="164"/>
    </location>
</feature>
<dbReference type="Proteomes" id="UP001589894">
    <property type="component" value="Unassembled WGS sequence"/>
</dbReference>
<accession>A0ABV6P3B8</accession>
<keyword evidence="5 7" id="KW-0472">Membrane</keyword>
<keyword evidence="10" id="KW-1185">Reference proteome</keyword>
<evidence type="ECO:0000256" key="4">
    <source>
        <dbReference type="ARBA" id="ARBA00022989"/>
    </source>
</evidence>
<evidence type="ECO:0000256" key="3">
    <source>
        <dbReference type="ARBA" id="ARBA00022692"/>
    </source>
</evidence>
<gene>
    <name evidence="9" type="ORF">ACFFHU_25710</name>
</gene>
<keyword evidence="4 7" id="KW-1133">Transmembrane helix</keyword>
<evidence type="ECO:0000256" key="5">
    <source>
        <dbReference type="ARBA" id="ARBA00023136"/>
    </source>
</evidence>
<comment type="similarity">
    <text evidence="2">Belongs to the EamA transporter family.</text>
</comment>
<dbReference type="Pfam" id="PF00892">
    <property type="entry name" value="EamA"/>
    <property type="match status" value="2"/>
</dbReference>
<feature type="domain" description="EamA" evidence="8">
    <location>
        <begin position="11"/>
        <end position="135"/>
    </location>
</feature>
<dbReference type="RefSeq" id="WP_377342823.1">
    <property type="nucleotide sequence ID" value="NZ_JBHLUE010000026.1"/>
</dbReference>
<feature type="transmembrane region" description="Helical" evidence="7">
    <location>
        <begin position="120"/>
        <end position="138"/>
    </location>
</feature>
<dbReference type="InterPro" id="IPR037185">
    <property type="entry name" value="EmrE-like"/>
</dbReference>
<feature type="transmembrane region" description="Helical" evidence="7">
    <location>
        <begin position="208"/>
        <end position="226"/>
    </location>
</feature>
<evidence type="ECO:0000256" key="7">
    <source>
        <dbReference type="SAM" id="Phobius"/>
    </source>
</evidence>
<dbReference type="SUPFAM" id="SSF103481">
    <property type="entry name" value="Multidrug resistance efflux transporter EmrE"/>
    <property type="match status" value="2"/>
</dbReference>
<dbReference type="EMBL" id="JBHLUE010000026">
    <property type="protein sequence ID" value="MFC0567520.1"/>
    <property type="molecule type" value="Genomic_DNA"/>
</dbReference>
<evidence type="ECO:0000259" key="8">
    <source>
        <dbReference type="Pfam" id="PF00892"/>
    </source>
</evidence>
<feature type="transmembrane region" description="Helical" evidence="7">
    <location>
        <begin position="238"/>
        <end position="257"/>
    </location>
</feature>
<sequence>MLNNRFAPLATAALAPAVWGTTYVVTTELLPPDRPMLAALLRALPAGLLLVAVSGRLPRGSWWWRAAVLGALNIGIFFALLFVAAYRLPGGLAAIFGAAQPLLVAVLAAGLLGSRLTWRTMLAAAAGVVGVALLVLRSDARLDALGVLAAIGGAAVMALGVVLSKKWKPPAPVLAVTGWQLVAGGLVLLPATLLMEGPPPAALTGRNVAGYLYLSLLGTAIAYTAWFRGIRDLPATSVTFLGLLSPVVATVAGWLLLDQRFTAGQLAGAGIVLAALVAGQARPAPAAAPAPATPPAPRRIAPGRQASSAPVRKTERSAERGPSEHIGS</sequence>
<comment type="subcellular location">
    <subcellularLocation>
        <location evidence="1">Membrane</location>
        <topology evidence="1">Multi-pass membrane protein</topology>
    </subcellularLocation>
</comment>
<evidence type="ECO:0000256" key="2">
    <source>
        <dbReference type="ARBA" id="ARBA00007362"/>
    </source>
</evidence>
<evidence type="ECO:0000256" key="6">
    <source>
        <dbReference type="SAM" id="MobiDB-lite"/>
    </source>
</evidence>
<feature type="compositionally biased region" description="Pro residues" evidence="6">
    <location>
        <begin position="286"/>
        <end position="297"/>
    </location>
</feature>
<keyword evidence="3 7" id="KW-0812">Transmembrane</keyword>
<feature type="domain" description="EamA" evidence="8">
    <location>
        <begin position="145"/>
        <end position="277"/>
    </location>
</feature>
<feature type="transmembrane region" description="Helical" evidence="7">
    <location>
        <begin position="171"/>
        <end position="193"/>
    </location>
</feature>
<dbReference type="PANTHER" id="PTHR32322:SF2">
    <property type="entry name" value="EAMA DOMAIN-CONTAINING PROTEIN"/>
    <property type="match status" value="1"/>
</dbReference>
<organism evidence="9 10">
    <name type="scientific">Plantactinospora siamensis</name>
    <dbReference type="NCBI Taxonomy" id="555372"/>
    <lineage>
        <taxon>Bacteria</taxon>
        <taxon>Bacillati</taxon>
        <taxon>Actinomycetota</taxon>
        <taxon>Actinomycetes</taxon>
        <taxon>Micromonosporales</taxon>
        <taxon>Micromonosporaceae</taxon>
        <taxon>Plantactinospora</taxon>
    </lineage>
</organism>
<feature type="region of interest" description="Disordered" evidence="6">
    <location>
        <begin position="284"/>
        <end position="328"/>
    </location>
</feature>
<dbReference type="InterPro" id="IPR000620">
    <property type="entry name" value="EamA_dom"/>
</dbReference>
<protein>
    <submittedName>
        <fullName evidence="9">EamA family transporter</fullName>
    </submittedName>
</protein>
<feature type="compositionally biased region" description="Basic and acidic residues" evidence="6">
    <location>
        <begin position="312"/>
        <end position="328"/>
    </location>
</feature>